<feature type="domain" description="BioF2-like acetyltransferase" evidence="1">
    <location>
        <begin position="122"/>
        <end position="245"/>
    </location>
</feature>
<evidence type="ECO:0000259" key="1">
    <source>
        <dbReference type="Pfam" id="PF13480"/>
    </source>
</evidence>
<accession>A0A1I6X6R4</accession>
<organism evidence="2 3">
    <name type="scientific">Geodermatophilus amargosae</name>
    <dbReference type="NCBI Taxonomy" id="1296565"/>
    <lineage>
        <taxon>Bacteria</taxon>
        <taxon>Bacillati</taxon>
        <taxon>Actinomycetota</taxon>
        <taxon>Actinomycetes</taxon>
        <taxon>Geodermatophilales</taxon>
        <taxon>Geodermatophilaceae</taxon>
        <taxon>Geodermatophilus</taxon>
    </lineage>
</organism>
<protein>
    <submittedName>
        <fullName evidence="2">Acetyltransferase (GNAT) domain-containing protein</fullName>
    </submittedName>
</protein>
<keyword evidence="2" id="KW-0808">Transferase</keyword>
<name>A0A1I6X6R4_9ACTN</name>
<dbReference type="Proteomes" id="UP000199546">
    <property type="component" value="Unassembled WGS sequence"/>
</dbReference>
<dbReference type="InterPro" id="IPR003447">
    <property type="entry name" value="FEMABX"/>
</dbReference>
<dbReference type="PROSITE" id="PS51191">
    <property type="entry name" value="FEMABX"/>
    <property type="match status" value="1"/>
</dbReference>
<sequence>MTEATDVGCGYTQPGYVASLAEFGMPTRLPRSGGWLLERPIRDTGHRDFMGPYPLFACSDWTQLGRDLDDLAGLAVSVVLVADPLASVDPDVLRTAFPDRVVLFKHHLVRDVMQPAPLPSHHRRHLRRAARSVEVEVVRQPVRYLKDWTGLYAALVAKHGLRGIRAFSPDSFSRQLSLPGMLAVRADIGGDSVAMALWLVDGERAYYHLGASSDAGRSVGASYAVFDRALDHLGECGVRLVDFGGVAGGEIRNDGLSRFKAGWANGQRPTYLCGRVLAPAPYAALTASIRAPGSWFPAYRAADPDASGP</sequence>
<dbReference type="Pfam" id="PF13480">
    <property type="entry name" value="Acetyltransf_6"/>
    <property type="match status" value="1"/>
</dbReference>
<gene>
    <name evidence="2" type="ORF">SAMN05660657_00191</name>
</gene>
<evidence type="ECO:0000313" key="3">
    <source>
        <dbReference type="Proteomes" id="UP000199546"/>
    </source>
</evidence>
<dbReference type="SUPFAM" id="SSF55729">
    <property type="entry name" value="Acyl-CoA N-acyltransferases (Nat)"/>
    <property type="match status" value="1"/>
</dbReference>
<dbReference type="RefSeq" id="WP_175551360.1">
    <property type="nucleotide sequence ID" value="NZ_FPBA01000001.1"/>
</dbReference>
<dbReference type="AlphaFoldDB" id="A0A1I6X6R4"/>
<dbReference type="Gene3D" id="3.40.630.30">
    <property type="match status" value="1"/>
</dbReference>
<dbReference type="GO" id="GO:0016755">
    <property type="term" value="F:aminoacyltransferase activity"/>
    <property type="evidence" value="ECO:0007669"/>
    <property type="project" value="InterPro"/>
</dbReference>
<dbReference type="EMBL" id="FPBA01000001">
    <property type="protein sequence ID" value="SFT33876.1"/>
    <property type="molecule type" value="Genomic_DNA"/>
</dbReference>
<reference evidence="3" key="1">
    <citation type="submission" date="2016-10" db="EMBL/GenBank/DDBJ databases">
        <authorList>
            <person name="Varghese N."/>
            <person name="Submissions S."/>
        </authorList>
    </citation>
    <scope>NUCLEOTIDE SEQUENCE [LARGE SCALE GENOMIC DNA]</scope>
    <source>
        <strain evidence="3">DSM 46136</strain>
    </source>
</reference>
<dbReference type="GO" id="GO:0044038">
    <property type="term" value="P:cell wall macromolecule biosynthetic process"/>
    <property type="evidence" value="ECO:0007669"/>
    <property type="project" value="InterPro"/>
</dbReference>
<dbReference type="STRING" id="1296565.SAMN05660657_00191"/>
<proteinExistence type="predicted"/>
<keyword evidence="3" id="KW-1185">Reference proteome</keyword>
<dbReference type="InterPro" id="IPR016181">
    <property type="entry name" value="Acyl_CoA_acyltransferase"/>
</dbReference>
<evidence type="ECO:0000313" key="2">
    <source>
        <dbReference type="EMBL" id="SFT33876.1"/>
    </source>
</evidence>
<dbReference type="InterPro" id="IPR038740">
    <property type="entry name" value="BioF2-like_GNAT_dom"/>
</dbReference>